<dbReference type="Proteomes" id="UP001054945">
    <property type="component" value="Unassembled WGS sequence"/>
</dbReference>
<reference evidence="1 2" key="1">
    <citation type="submission" date="2021-06" db="EMBL/GenBank/DDBJ databases">
        <title>Caerostris extrusa draft genome.</title>
        <authorList>
            <person name="Kono N."/>
            <person name="Arakawa K."/>
        </authorList>
    </citation>
    <scope>NUCLEOTIDE SEQUENCE [LARGE SCALE GENOMIC DNA]</scope>
</reference>
<gene>
    <name evidence="1" type="ORF">CEXT_584301</name>
</gene>
<protein>
    <submittedName>
        <fullName evidence="1">Uncharacterized protein</fullName>
    </submittedName>
</protein>
<proteinExistence type="predicted"/>
<evidence type="ECO:0000313" key="2">
    <source>
        <dbReference type="Proteomes" id="UP001054945"/>
    </source>
</evidence>
<accession>A0AAV4N357</accession>
<evidence type="ECO:0000313" key="1">
    <source>
        <dbReference type="EMBL" id="GIX79138.1"/>
    </source>
</evidence>
<organism evidence="1 2">
    <name type="scientific">Caerostris extrusa</name>
    <name type="common">Bark spider</name>
    <name type="synonym">Caerostris bankana</name>
    <dbReference type="NCBI Taxonomy" id="172846"/>
    <lineage>
        <taxon>Eukaryota</taxon>
        <taxon>Metazoa</taxon>
        <taxon>Ecdysozoa</taxon>
        <taxon>Arthropoda</taxon>
        <taxon>Chelicerata</taxon>
        <taxon>Arachnida</taxon>
        <taxon>Araneae</taxon>
        <taxon>Araneomorphae</taxon>
        <taxon>Entelegynae</taxon>
        <taxon>Araneoidea</taxon>
        <taxon>Araneidae</taxon>
        <taxon>Caerostris</taxon>
    </lineage>
</organism>
<dbReference type="AlphaFoldDB" id="A0AAV4N357"/>
<comment type="caution">
    <text evidence="1">The sequence shown here is derived from an EMBL/GenBank/DDBJ whole genome shotgun (WGS) entry which is preliminary data.</text>
</comment>
<name>A0AAV4N357_CAEEX</name>
<sequence length="145" mass="16585">MGQCDQWTLFSAHLVSSFANKRPKENSSKGIWGIYKETSFFSEFPLVSPLQSLDFNTILPPTLRSMIIYNHQNEVISLEAWEVKSALRTVKQRKAAGNDCKAPEILRIDIETAAIQLKKLFDEIWEKGESRSGRSCQISKEKETF</sequence>
<dbReference type="EMBL" id="BPLR01002902">
    <property type="protein sequence ID" value="GIX79138.1"/>
    <property type="molecule type" value="Genomic_DNA"/>
</dbReference>
<keyword evidence="2" id="KW-1185">Reference proteome</keyword>